<evidence type="ECO:0000313" key="3">
    <source>
        <dbReference type="EMBL" id="VAW60527.1"/>
    </source>
</evidence>
<accession>A0A3B0XC08</accession>
<dbReference type="AlphaFoldDB" id="A0A3B0XC08"/>
<dbReference type="PANTHER" id="PTHR10728">
    <property type="entry name" value="CYTOSOLIC PHOSPHOLIPASE A2"/>
    <property type="match status" value="1"/>
</dbReference>
<dbReference type="EMBL" id="UOFG01000126">
    <property type="protein sequence ID" value="VAW60527.1"/>
    <property type="molecule type" value="Genomic_DNA"/>
</dbReference>
<proteinExistence type="predicted"/>
<dbReference type="Gene3D" id="3.40.1090.10">
    <property type="entry name" value="Cytosolic phospholipase A2 catalytic domain"/>
    <property type="match status" value="1"/>
</dbReference>
<evidence type="ECO:0000259" key="2">
    <source>
        <dbReference type="Pfam" id="PF01734"/>
    </source>
</evidence>
<organism evidence="3">
    <name type="scientific">hydrothermal vent metagenome</name>
    <dbReference type="NCBI Taxonomy" id="652676"/>
    <lineage>
        <taxon>unclassified sequences</taxon>
        <taxon>metagenomes</taxon>
        <taxon>ecological metagenomes</taxon>
    </lineage>
</organism>
<sequence>MVNNTIKASVTASSGTEYSFPEKTPEFLASTSNCGICFSGGGTRSLAACMGQMRALNELGVLQNARYISCVSGGSWASAAYTYYRAGPADDTELLGKDPGAPEMREWGAEDWSNSLKTTHLGYPATADFAQTLKKNLEHKSHNEAWIDAVGEIYFRPYGLDSRHYFSYSSEVVNAIIRENTDLQPGLSADQFILPRENRPFLIINATLLWPVEALHKVSRVLQQFTPLYVGNPFLLQLEEKYIFEKPTTMQTGGGFLDTFAFQSGGPNAAAGEWLEMPAPEEPFSIWHASGISSSAYGYDAARVDFKSVVPQVNYWPVSESDASQSIVAEQYISDGGNLENLGIMALLQRQVETIVVFENSNVPISKDEKGNVVIDSVVTSLFGVQNEAYPNNQVFEKDELLPLLDALWQAKTSGDLCVAQTVHNTVENSWYGIKHYRVKILWVYNAPVDNWIAELSTEVQSDVHQGIKGEGPLTDFPNYKTLDEDGFLSIRLSAYQVSTISNMFSWSMQKNAAAFRDFLPPAE</sequence>
<name>A0A3B0XC08_9ZZZZ</name>
<dbReference type="InterPro" id="IPR016035">
    <property type="entry name" value="Acyl_Trfase/lysoPLipase"/>
</dbReference>
<keyword evidence="1" id="KW-0443">Lipid metabolism</keyword>
<dbReference type="GO" id="GO:0004623">
    <property type="term" value="F:phospholipase A2 activity"/>
    <property type="evidence" value="ECO:0007669"/>
    <property type="project" value="TreeGrafter"/>
</dbReference>
<protein>
    <recommendedName>
        <fullName evidence="2">PNPLA domain-containing protein</fullName>
    </recommendedName>
</protein>
<dbReference type="SUPFAM" id="SSF52151">
    <property type="entry name" value="FabD/lysophospholipase-like"/>
    <property type="match status" value="1"/>
</dbReference>
<dbReference type="InterPro" id="IPR002641">
    <property type="entry name" value="PNPLA_dom"/>
</dbReference>
<dbReference type="GO" id="GO:0046475">
    <property type="term" value="P:glycerophospholipid catabolic process"/>
    <property type="evidence" value="ECO:0007669"/>
    <property type="project" value="TreeGrafter"/>
</dbReference>
<gene>
    <name evidence="3" type="ORF">MNBD_GAMMA11-477</name>
</gene>
<dbReference type="Pfam" id="PF01734">
    <property type="entry name" value="Patatin"/>
    <property type="match status" value="1"/>
</dbReference>
<feature type="domain" description="PNPLA" evidence="2">
    <location>
        <begin position="36"/>
        <end position="162"/>
    </location>
</feature>
<dbReference type="PANTHER" id="PTHR10728:SF40">
    <property type="entry name" value="PATATIN FAMILY PROTEIN"/>
    <property type="match status" value="1"/>
</dbReference>
<dbReference type="GO" id="GO:0005829">
    <property type="term" value="C:cytosol"/>
    <property type="evidence" value="ECO:0007669"/>
    <property type="project" value="TreeGrafter"/>
</dbReference>
<evidence type="ECO:0000256" key="1">
    <source>
        <dbReference type="ARBA" id="ARBA00023098"/>
    </source>
</evidence>
<reference evidence="3" key="1">
    <citation type="submission" date="2018-06" db="EMBL/GenBank/DDBJ databases">
        <authorList>
            <person name="Zhirakovskaya E."/>
        </authorList>
    </citation>
    <scope>NUCLEOTIDE SEQUENCE</scope>
</reference>